<protein>
    <submittedName>
        <fullName evidence="1">Uncharacterized protein</fullName>
    </submittedName>
</protein>
<comment type="caution">
    <text evidence="1">The sequence shown here is derived from an EMBL/GenBank/DDBJ whole genome shotgun (WGS) entry which is preliminary data.</text>
</comment>
<dbReference type="RefSeq" id="WP_010340374.1">
    <property type="nucleotide sequence ID" value="NZ_CP132343.1"/>
</dbReference>
<dbReference type="STRING" id="56458.SB85_02290"/>
<dbReference type="GeneID" id="93879164"/>
<gene>
    <name evidence="1" type="ORF">XsacCFBP4641_07850</name>
</gene>
<proteinExistence type="predicted"/>
<reference evidence="1 2" key="1">
    <citation type="submission" date="2016-08" db="EMBL/GenBank/DDBJ databases">
        <authorList>
            <person name="Seilhamer J.J."/>
        </authorList>
    </citation>
    <scope>NUCLEOTIDE SEQUENCE [LARGE SCALE GENOMIC DNA]</scope>
    <source>
        <strain evidence="1 2">CFBP4641</strain>
    </source>
</reference>
<organism evidence="1 2">
    <name type="scientific">Xanthomonas sacchari</name>
    <dbReference type="NCBI Taxonomy" id="56458"/>
    <lineage>
        <taxon>Bacteria</taxon>
        <taxon>Pseudomonadati</taxon>
        <taxon>Pseudomonadota</taxon>
        <taxon>Gammaproteobacteria</taxon>
        <taxon>Lysobacterales</taxon>
        <taxon>Lysobacteraceae</taxon>
        <taxon>Xanthomonas</taxon>
    </lineage>
</organism>
<evidence type="ECO:0000313" key="1">
    <source>
        <dbReference type="EMBL" id="PPU83255.1"/>
    </source>
</evidence>
<dbReference type="OrthoDB" id="285538at2"/>
<accession>A0A2P5Z5J4</accession>
<dbReference type="AlphaFoldDB" id="A0A2P5Z5J4"/>
<sequence length="76" mass="8610">MSSSIVPDSYTAWRHCIEVDCGLRLEPAYIAQRIAALNDPSDHHTQQFVRCWGELHRQQVLQWFAQAQAASADGRA</sequence>
<name>A0A2P5Z5J4_9XANT</name>
<dbReference type="Proteomes" id="UP000247346">
    <property type="component" value="Unassembled WGS sequence"/>
</dbReference>
<dbReference type="EMBL" id="MDEK01000006">
    <property type="protein sequence ID" value="PPU83255.1"/>
    <property type="molecule type" value="Genomic_DNA"/>
</dbReference>
<evidence type="ECO:0000313" key="2">
    <source>
        <dbReference type="Proteomes" id="UP000247346"/>
    </source>
</evidence>